<proteinExistence type="predicted"/>
<comment type="caution">
    <text evidence="2">The sequence shown here is derived from an EMBL/GenBank/DDBJ whole genome shotgun (WGS) entry which is preliminary data.</text>
</comment>
<evidence type="ECO:0000313" key="3">
    <source>
        <dbReference type="Proteomes" id="UP000237347"/>
    </source>
</evidence>
<dbReference type="AlphaFoldDB" id="A0AAW0J7W3"/>
<dbReference type="InterPro" id="IPR000916">
    <property type="entry name" value="Bet_v_I/MLP"/>
</dbReference>
<dbReference type="GO" id="GO:0006952">
    <property type="term" value="P:defense response"/>
    <property type="evidence" value="ECO:0007669"/>
    <property type="project" value="InterPro"/>
</dbReference>
<protein>
    <recommendedName>
        <fullName evidence="1">Bet v I/Major latex protein domain-containing protein</fullName>
    </recommendedName>
</protein>
<accession>A0AAW0J7W3</accession>
<dbReference type="Proteomes" id="UP000237347">
    <property type="component" value="Unassembled WGS sequence"/>
</dbReference>
<sequence length="89" mass="10031">MAALMGKLEAEVDYKSSADKFYNIIGSQSYHIANASGTVHEAESHFHGATLTLWHNLKVSLIAFVKIQAMFFQGRELPSCFRHLFLPYP</sequence>
<keyword evidence="3" id="KW-1185">Reference proteome</keyword>
<reference evidence="2 3" key="1">
    <citation type="journal article" date="2018" name="Sci. Data">
        <title>The draft genome sequence of cork oak.</title>
        <authorList>
            <person name="Ramos A.M."/>
            <person name="Usie A."/>
            <person name="Barbosa P."/>
            <person name="Barros P.M."/>
            <person name="Capote T."/>
            <person name="Chaves I."/>
            <person name="Simoes F."/>
            <person name="Abreu I."/>
            <person name="Carrasquinho I."/>
            <person name="Faro C."/>
            <person name="Guimaraes J.B."/>
            <person name="Mendonca D."/>
            <person name="Nobrega F."/>
            <person name="Rodrigues L."/>
            <person name="Saibo N.J.M."/>
            <person name="Varela M.C."/>
            <person name="Egas C."/>
            <person name="Matos J."/>
            <person name="Miguel C.M."/>
            <person name="Oliveira M.M."/>
            <person name="Ricardo C.P."/>
            <person name="Goncalves S."/>
        </authorList>
    </citation>
    <scope>NUCLEOTIDE SEQUENCE [LARGE SCALE GENOMIC DNA]</scope>
    <source>
        <strain evidence="3">cv. HL8</strain>
    </source>
</reference>
<name>A0AAW0J7W3_QUESU</name>
<dbReference type="Gene3D" id="3.30.530.20">
    <property type="match status" value="1"/>
</dbReference>
<gene>
    <name evidence="2" type="ORF">CFP56_036022</name>
</gene>
<evidence type="ECO:0000313" key="2">
    <source>
        <dbReference type="EMBL" id="KAK7822879.1"/>
    </source>
</evidence>
<dbReference type="EMBL" id="PKMF04000652">
    <property type="protein sequence ID" value="KAK7822879.1"/>
    <property type="molecule type" value="Genomic_DNA"/>
</dbReference>
<evidence type="ECO:0000259" key="1">
    <source>
        <dbReference type="Pfam" id="PF00407"/>
    </source>
</evidence>
<feature type="domain" description="Bet v I/Major latex protein" evidence="1">
    <location>
        <begin position="3"/>
        <end position="49"/>
    </location>
</feature>
<organism evidence="2 3">
    <name type="scientific">Quercus suber</name>
    <name type="common">Cork oak</name>
    <dbReference type="NCBI Taxonomy" id="58331"/>
    <lineage>
        <taxon>Eukaryota</taxon>
        <taxon>Viridiplantae</taxon>
        <taxon>Streptophyta</taxon>
        <taxon>Embryophyta</taxon>
        <taxon>Tracheophyta</taxon>
        <taxon>Spermatophyta</taxon>
        <taxon>Magnoliopsida</taxon>
        <taxon>eudicotyledons</taxon>
        <taxon>Gunneridae</taxon>
        <taxon>Pentapetalae</taxon>
        <taxon>rosids</taxon>
        <taxon>fabids</taxon>
        <taxon>Fagales</taxon>
        <taxon>Fagaceae</taxon>
        <taxon>Quercus</taxon>
    </lineage>
</organism>
<dbReference type="InterPro" id="IPR023393">
    <property type="entry name" value="START-like_dom_sf"/>
</dbReference>
<dbReference type="Pfam" id="PF00407">
    <property type="entry name" value="Bet_v_1"/>
    <property type="match status" value="1"/>
</dbReference>